<dbReference type="PRINTS" id="PR01437">
    <property type="entry name" value="NUOXDRDTASE4"/>
</dbReference>
<comment type="similarity">
    <text evidence="2">Belongs to the complex I subunit 4 family.</text>
</comment>
<evidence type="ECO:0000256" key="4">
    <source>
        <dbReference type="ARBA" id="ARBA00022989"/>
    </source>
</evidence>
<evidence type="ECO:0000256" key="3">
    <source>
        <dbReference type="ARBA" id="ARBA00022692"/>
    </source>
</evidence>
<dbReference type="PATRIC" id="fig|1527444.3.peg.616"/>
<evidence type="ECO:0000313" key="11">
    <source>
        <dbReference type="Proteomes" id="UP000028922"/>
    </source>
</evidence>
<reference evidence="10 11" key="1">
    <citation type="submission" date="2014-08" db="EMBL/GenBank/DDBJ databases">
        <title>Comparative genomics reveals surprising divergence of two closely related strains of uncultivated UCYN-A cyanobacteria.</title>
        <authorList>
            <person name="Bombar D."/>
            <person name="Heller P."/>
            <person name="Sanchez-Baracaldo P."/>
            <person name="Carter B.J."/>
            <person name="Zert J.P."/>
        </authorList>
    </citation>
    <scope>NUCLEOTIDE SEQUENCE [LARGE SCALE GENOMIC DNA]</scope>
</reference>
<keyword evidence="10" id="KW-0560">Oxidoreductase</keyword>
<feature type="transmembrane region" description="Helical" evidence="8">
    <location>
        <begin position="328"/>
        <end position="349"/>
    </location>
</feature>
<name>A0A086CHA8_9CHRO</name>
<evidence type="ECO:0000256" key="6">
    <source>
        <dbReference type="ARBA" id="ARBA00025624"/>
    </source>
</evidence>
<dbReference type="InterPro" id="IPR010227">
    <property type="entry name" value="NADH_Q_OxRdtase_chainM/4"/>
</dbReference>
<feature type="transmembrane region" description="Helical" evidence="8">
    <location>
        <begin position="6"/>
        <end position="22"/>
    </location>
</feature>
<keyword evidence="5 8" id="KW-0472">Membrane</keyword>
<comment type="subcellular location">
    <subcellularLocation>
        <location evidence="1">Endomembrane system</location>
        <topology evidence="1">Multi-pass membrane protein</topology>
    </subcellularLocation>
    <subcellularLocation>
        <location evidence="7">Membrane</location>
        <topology evidence="7">Multi-pass membrane protein</topology>
    </subcellularLocation>
</comment>
<evidence type="ECO:0000256" key="5">
    <source>
        <dbReference type="ARBA" id="ARBA00023136"/>
    </source>
</evidence>
<evidence type="ECO:0000313" key="10">
    <source>
        <dbReference type="EMBL" id="KFF41572.1"/>
    </source>
</evidence>
<dbReference type="GO" id="GO:0003954">
    <property type="term" value="F:NADH dehydrogenase activity"/>
    <property type="evidence" value="ECO:0007669"/>
    <property type="project" value="TreeGrafter"/>
</dbReference>
<feature type="transmembrane region" description="Helical" evidence="8">
    <location>
        <begin position="455"/>
        <end position="473"/>
    </location>
</feature>
<evidence type="ECO:0000256" key="2">
    <source>
        <dbReference type="ARBA" id="ARBA00009025"/>
    </source>
</evidence>
<feature type="transmembrane region" description="Helical" evidence="8">
    <location>
        <begin position="370"/>
        <end position="395"/>
    </location>
</feature>
<protein>
    <submittedName>
        <fullName evidence="10">NADH dehydrogenase subunit M</fullName>
        <ecNumber evidence="10">1.6.5.3</ecNumber>
    </submittedName>
</protein>
<dbReference type="InterPro" id="IPR003918">
    <property type="entry name" value="NADH_UbQ_OxRdtase"/>
</dbReference>
<evidence type="ECO:0000256" key="7">
    <source>
        <dbReference type="RuleBase" id="RU000320"/>
    </source>
</evidence>
<accession>A0A086CHA8</accession>
<feature type="domain" description="NADH:quinone oxidoreductase/Mrp antiporter transmembrane" evidence="9">
    <location>
        <begin position="128"/>
        <end position="421"/>
    </location>
</feature>
<dbReference type="NCBIfam" id="TIGR01972">
    <property type="entry name" value="NDH_I_M"/>
    <property type="match status" value="1"/>
</dbReference>
<feature type="transmembrane region" description="Helical" evidence="8">
    <location>
        <begin position="407"/>
        <end position="434"/>
    </location>
</feature>
<dbReference type="GO" id="GO:0015990">
    <property type="term" value="P:electron transport coupled proton transport"/>
    <property type="evidence" value="ECO:0007669"/>
    <property type="project" value="TreeGrafter"/>
</dbReference>
<gene>
    <name evidence="10" type="ORF">ucyna2_00642</name>
</gene>
<dbReference type="PANTHER" id="PTHR43507:SF21">
    <property type="entry name" value="NAD(P)H-QUINONE OXIDOREDUCTASE CHAIN 4, CHLOROPLASTIC"/>
    <property type="match status" value="1"/>
</dbReference>
<feature type="transmembrane region" description="Helical" evidence="8">
    <location>
        <begin position="268"/>
        <end position="293"/>
    </location>
</feature>
<feature type="transmembrane region" description="Helical" evidence="8">
    <location>
        <begin position="207"/>
        <end position="230"/>
    </location>
</feature>
<dbReference type="InterPro" id="IPR001750">
    <property type="entry name" value="ND/Mrp_TM"/>
</dbReference>
<dbReference type="NCBIfam" id="NF005060">
    <property type="entry name" value="PRK06473.1"/>
    <property type="match status" value="1"/>
</dbReference>
<dbReference type="eggNOG" id="COG1008">
    <property type="taxonomic scope" value="Bacteria"/>
</dbReference>
<evidence type="ECO:0000259" key="9">
    <source>
        <dbReference type="Pfam" id="PF00361"/>
    </source>
</evidence>
<feature type="transmembrane region" description="Helical" evidence="8">
    <location>
        <begin position="110"/>
        <end position="127"/>
    </location>
</feature>
<organism evidence="10 11">
    <name type="scientific">Candidatus Atelocyanobacterium thalassa isolate SIO64986</name>
    <dbReference type="NCBI Taxonomy" id="1527444"/>
    <lineage>
        <taxon>Bacteria</taxon>
        <taxon>Bacillati</taxon>
        <taxon>Cyanobacteriota</taxon>
        <taxon>Cyanophyceae</taxon>
        <taxon>Oscillatoriophycideae</taxon>
        <taxon>Chroococcales</taxon>
        <taxon>Aphanothecaceae</taxon>
        <taxon>Candidatus Atelocyanobacterium</taxon>
        <taxon>Candidatus Atelocyanobacterium thalassae</taxon>
    </lineage>
</organism>
<dbReference type="GO" id="GO:0042773">
    <property type="term" value="P:ATP synthesis coupled electron transport"/>
    <property type="evidence" value="ECO:0007669"/>
    <property type="project" value="InterPro"/>
</dbReference>
<feature type="transmembrane region" description="Helical" evidence="8">
    <location>
        <begin position="29"/>
        <end position="52"/>
    </location>
</feature>
<sequence length="486" mass="54222">MPVLSCLIWLPLLSAILIIFFFKQQDNDYCRLFAIFISVILLALTIAIGFKFNVSNPEIQFYESFLWIDKIGLNYSLGIDGLSLPLVCLNNFLTLITIYSSSKNIQRQRFYYGLILILNSGISGAFLSQDLLLFFIFYELETIPLYFLLVIWGGIKRDYASIKFLIYTSISGIFIFISFLGLVWLSGIPTFNYWSLRFHSLSPTHQLFLLIPLLVGLSIKIPIVPFHAWLPDTHVEASTPVSILLAGVLLKLGTYGLLRFGVGLFTDAWIYLSPMLATLAVISALYGAFCAIAQKDMKKVVAYSSISHMAYVLLALSANTSLSLNAAVFQMISHGLISALLFLLVGIVYEKTGSRDVDFLSGLFNSQNGLPITGSLIILGVMASSGIPGMIGFIAEFLVFRGSFPVFPIQTLLCLIGSGLTAVYFLLMVNRVFFGRLTPRLIDIPRIYWSERSPALLLAVLIIMLGIQPNWLLRWSETSINTLLIR</sequence>
<keyword evidence="4 8" id="KW-1133">Transmembrane helix</keyword>
<dbReference type="Pfam" id="PF00361">
    <property type="entry name" value="Proton_antipo_M"/>
    <property type="match status" value="1"/>
</dbReference>
<comment type="caution">
    <text evidence="10">The sequence shown here is derived from an EMBL/GenBank/DDBJ whole genome shotgun (WGS) entry which is preliminary data.</text>
</comment>
<dbReference type="STRING" id="1527444.ucyna2_00642"/>
<dbReference type="Proteomes" id="UP000028922">
    <property type="component" value="Unassembled WGS sequence"/>
</dbReference>
<feature type="transmembrane region" description="Helical" evidence="8">
    <location>
        <begin position="164"/>
        <end position="187"/>
    </location>
</feature>
<dbReference type="GO" id="GO:0048039">
    <property type="term" value="F:ubiquinone binding"/>
    <property type="evidence" value="ECO:0007669"/>
    <property type="project" value="TreeGrafter"/>
</dbReference>
<keyword evidence="3 7" id="KW-0812">Transmembrane</keyword>
<dbReference type="EC" id="1.6.5.3" evidence="10"/>
<dbReference type="GO" id="GO:0012505">
    <property type="term" value="C:endomembrane system"/>
    <property type="evidence" value="ECO:0007669"/>
    <property type="project" value="UniProtKB-SubCell"/>
</dbReference>
<dbReference type="PANTHER" id="PTHR43507">
    <property type="entry name" value="NADH-UBIQUINONE OXIDOREDUCTASE CHAIN 4"/>
    <property type="match status" value="1"/>
</dbReference>
<dbReference type="GO" id="GO:0008137">
    <property type="term" value="F:NADH dehydrogenase (ubiquinone) activity"/>
    <property type="evidence" value="ECO:0007669"/>
    <property type="project" value="InterPro"/>
</dbReference>
<dbReference type="AlphaFoldDB" id="A0A086CHA8"/>
<feature type="transmembrane region" description="Helical" evidence="8">
    <location>
        <begin position="300"/>
        <end position="322"/>
    </location>
</feature>
<dbReference type="GO" id="GO:0016020">
    <property type="term" value="C:membrane"/>
    <property type="evidence" value="ECO:0007669"/>
    <property type="project" value="UniProtKB-SubCell"/>
</dbReference>
<dbReference type="EMBL" id="JPSP01000005">
    <property type="protein sequence ID" value="KFF41572.1"/>
    <property type="molecule type" value="Genomic_DNA"/>
</dbReference>
<comment type="function">
    <text evidence="6">NDH-1 shuttles electrons from NAD(P)H, via FMN and iron-sulfur (Fe-S) centers, to quinones in the respiratory chain. The immediate electron acceptor for the enzyme in this species is believed to be plastoquinone. Couples the redox reaction to proton translocation (for every two electrons transferred, four hydrogen ions are translocated across the cytoplasmic membrane), and thus conserves the redox energy in a proton gradient.</text>
</comment>
<proteinExistence type="inferred from homology"/>
<feature type="transmembrane region" description="Helical" evidence="8">
    <location>
        <begin position="242"/>
        <end position="262"/>
    </location>
</feature>
<evidence type="ECO:0000256" key="8">
    <source>
        <dbReference type="SAM" id="Phobius"/>
    </source>
</evidence>
<feature type="transmembrane region" description="Helical" evidence="8">
    <location>
        <begin position="133"/>
        <end position="152"/>
    </location>
</feature>
<feature type="transmembrane region" description="Helical" evidence="8">
    <location>
        <begin position="72"/>
        <end position="98"/>
    </location>
</feature>
<evidence type="ECO:0000256" key="1">
    <source>
        <dbReference type="ARBA" id="ARBA00004127"/>
    </source>
</evidence>